<protein>
    <submittedName>
        <fullName evidence="1">Cytochrome P450</fullName>
    </submittedName>
</protein>
<evidence type="ECO:0000313" key="1">
    <source>
        <dbReference type="EMBL" id="KAG2402232.1"/>
    </source>
</evidence>
<organism evidence="1 2">
    <name type="scientific">Phaseolus angularis</name>
    <name type="common">Azuki bean</name>
    <name type="synonym">Vigna angularis</name>
    <dbReference type="NCBI Taxonomy" id="3914"/>
    <lineage>
        <taxon>Eukaryota</taxon>
        <taxon>Viridiplantae</taxon>
        <taxon>Streptophyta</taxon>
        <taxon>Embryophyta</taxon>
        <taxon>Tracheophyta</taxon>
        <taxon>Spermatophyta</taxon>
        <taxon>Magnoliopsida</taxon>
        <taxon>eudicotyledons</taxon>
        <taxon>Gunneridae</taxon>
        <taxon>Pentapetalae</taxon>
        <taxon>rosids</taxon>
        <taxon>fabids</taxon>
        <taxon>Fabales</taxon>
        <taxon>Fabaceae</taxon>
        <taxon>Papilionoideae</taxon>
        <taxon>50 kb inversion clade</taxon>
        <taxon>NPAAA clade</taxon>
        <taxon>indigoferoid/millettioid clade</taxon>
        <taxon>Phaseoleae</taxon>
        <taxon>Vigna</taxon>
    </lineage>
</organism>
<dbReference type="Proteomes" id="UP000743370">
    <property type="component" value="Unassembled WGS sequence"/>
</dbReference>
<sequence>MKHAPNGATEATLFIFLSFSRQAQICSAVDRLIETLATCTEMSKTRMQKREELSCLIDYWMQETLREIEEAKLTGEPAAPFSVDSEIGVGDAGAAYRSREVRADGVAHDTKGDDRVPVSVRVGVSGVQ</sequence>
<reference evidence="1 2" key="1">
    <citation type="submission" date="2020-05" db="EMBL/GenBank/DDBJ databases">
        <title>Vigna angularis (adzuki bean) Var. LongXiaoDou No. 4 denovo assembly.</title>
        <authorList>
            <person name="Xiang H."/>
        </authorList>
    </citation>
    <scope>NUCLEOTIDE SEQUENCE [LARGE SCALE GENOMIC DNA]</scope>
    <source>
        <tissue evidence="1">Leaf</tissue>
    </source>
</reference>
<dbReference type="AlphaFoldDB" id="A0A8T0KSX6"/>
<gene>
    <name evidence="1" type="ORF">HKW66_Vig0234280</name>
</gene>
<evidence type="ECO:0000313" key="2">
    <source>
        <dbReference type="Proteomes" id="UP000743370"/>
    </source>
</evidence>
<name>A0A8T0KSX6_PHAAN</name>
<accession>A0A8T0KSX6</accession>
<comment type="caution">
    <text evidence="1">The sequence shown here is derived from an EMBL/GenBank/DDBJ whole genome shotgun (WGS) entry which is preliminary data.</text>
</comment>
<proteinExistence type="predicted"/>
<dbReference type="EMBL" id="JABFOF010000003">
    <property type="protein sequence ID" value="KAG2402232.1"/>
    <property type="molecule type" value="Genomic_DNA"/>
</dbReference>